<evidence type="ECO:0000313" key="1">
    <source>
        <dbReference type="EMBL" id="RCX16289.1"/>
    </source>
</evidence>
<name>A0A369B417_9FIRM</name>
<comment type="caution">
    <text evidence="1">The sequence shown here is derived from an EMBL/GenBank/DDBJ whole genome shotgun (WGS) entry which is preliminary data.</text>
</comment>
<sequence length="71" mass="7941">MFFRQKPKIHSSLHYVPADRIKKDLAAALMEKGVDIGSIHVKTTETVLVVCFKDIMEGRGSRTCSIISKAH</sequence>
<gene>
    <name evidence="1" type="ORF">DFR58_11132</name>
</gene>
<accession>A0A369B417</accession>
<evidence type="ECO:0000313" key="2">
    <source>
        <dbReference type="Proteomes" id="UP000253034"/>
    </source>
</evidence>
<dbReference type="AlphaFoldDB" id="A0A369B417"/>
<proteinExistence type="predicted"/>
<organism evidence="1 2">
    <name type="scientific">Anaerobacterium chartisolvens</name>
    <dbReference type="NCBI Taxonomy" id="1297424"/>
    <lineage>
        <taxon>Bacteria</taxon>
        <taxon>Bacillati</taxon>
        <taxon>Bacillota</taxon>
        <taxon>Clostridia</taxon>
        <taxon>Eubacteriales</taxon>
        <taxon>Oscillospiraceae</taxon>
        <taxon>Anaerobacterium</taxon>
    </lineage>
</organism>
<dbReference type="OrthoDB" id="9764327at2"/>
<keyword evidence="2" id="KW-1185">Reference proteome</keyword>
<dbReference type="RefSeq" id="WP_114297843.1">
    <property type="nucleotide sequence ID" value="NZ_QPJT01000011.1"/>
</dbReference>
<reference evidence="1 2" key="1">
    <citation type="submission" date="2018-07" db="EMBL/GenBank/DDBJ databases">
        <title>Genomic Encyclopedia of Type Strains, Phase IV (KMG-IV): sequencing the most valuable type-strain genomes for metagenomic binning, comparative biology and taxonomic classification.</title>
        <authorList>
            <person name="Goeker M."/>
        </authorList>
    </citation>
    <scope>NUCLEOTIDE SEQUENCE [LARGE SCALE GENOMIC DNA]</scope>
    <source>
        <strain evidence="1 2">DSM 27016</strain>
    </source>
</reference>
<dbReference type="EMBL" id="QPJT01000011">
    <property type="protein sequence ID" value="RCX16289.1"/>
    <property type="molecule type" value="Genomic_DNA"/>
</dbReference>
<dbReference type="Proteomes" id="UP000253034">
    <property type="component" value="Unassembled WGS sequence"/>
</dbReference>
<protein>
    <submittedName>
        <fullName evidence="1">Uncharacterized protein</fullName>
    </submittedName>
</protein>